<dbReference type="Gene3D" id="3.40.640.10">
    <property type="entry name" value="Type I PLP-dependent aspartate aminotransferase-like (Major domain)"/>
    <property type="match status" value="1"/>
</dbReference>
<name>A0A1M5F2R0_9BACT</name>
<dbReference type="SUPFAM" id="SSF53383">
    <property type="entry name" value="PLP-dependent transferases"/>
    <property type="match status" value="1"/>
</dbReference>
<dbReference type="STRING" id="1194090.SAMN05443144_11444"/>
<accession>A0A1M5F2R0</accession>
<dbReference type="RefSeq" id="WP_073065229.1">
    <property type="nucleotide sequence ID" value="NZ_FQUS01000014.1"/>
</dbReference>
<dbReference type="InterPro" id="IPR015421">
    <property type="entry name" value="PyrdxlP-dep_Trfase_major"/>
</dbReference>
<dbReference type="OrthoDB" id="9787096at2"/>
<feature type="region of interest" description="Disordered" evidence="3">
    <location>
        <begin position="536"/>
        <end position="558"/>
    </location>
</feature>
<dbReference type="AlphaFoldDB" id="A0A1M5F2R0"/>
<proteinExistence type="predicted"/>
<dbReference type="InterPro" id="IPR015424">
    <property type="entry name" value="PyrdxlP-dep_Trfase"/>
</dbReference>
<evidence type="ECO:0000313" key="5">
    <source>
        <dbReference type="Proteomes" id="UP000184041"/>
    </source>
</evidence>
<evidence type="ECO:0000256" key="1">
    <source>
        <dbReference type="ARBA" id="ARBA00001933"/>
    </source>
</evidence>
<keyword evidence="5" id="KW-1185">Reference proteome</keyword>
<dbReference type="GO" id="GO:0004125">
    <property type="term" value="F:L-seryl-tRNA(Sec) selenium transferase activity"/>
    <property type="evidence" value="ECO:0007669"/>
    <property type="project" value="TreeGrafter"/>
</dbReference>
<dbReference type="EMBL" id="FQUS01000014">
    <property type="protein sequence ID" value="SHF85824.1"/>
    <property type="molecule type" value="Genomic_DNA"/>
</dbReference>
<keyword evidence="4" id="KW-0808">Transferase</keyword>
<keyword evidence="2" id="KW-0663">Pyridoxal phosphate</keyword>
<dbReference type="Proteomes" id="UP000184041">
    <property type="component" value="Unassembled WGS sequence"/>
</dbReference>
<evidence type="ECO:0000256" key="3">
    <source>
        <dbReference type="SAM" id="MobiDB-lite"/>
    </source>
</evidence>
<sequence length="558" mass="60190">MPSRKEVLKMLSALPLGAAAGSHIANAANRKRDGAILSENGKANRVMGDEAFRNIGVEPVINCRGTFTIIGGSLERPQVRQAMEAASQSYVQYDELAEGIGRRLAELTGAEWGMVSAGCAAAMKHATAACVTGGNPEKLIRIPDLTGFEKTEVIIPHNSRNAYDHAVRNIGVDVITVETEKEFKLALSSRTAMIYLLAGRTGPLGLKNVAKMAGEYDVPVLVDAAAEDLTIPNAHLRDGATMVCYSGGKALRGPQCAGLLLGPKHLMQAAWQASSPHHGPGRDNKVGREEMMGMLAAVEAWVKIDHEAEWETWLSWLDTIDQRVSGIDGIDTVVEEPSLPGMSHPGALAPISNHSPRLEIHWDPDRLHVTGPELAEQMARTKPRIVVGSGTDDEAGTSYITITAWMMQPDDAEVVAGRIHELLSKKRSPRSGDMQAPAARLTGRWKVDMQYYAGRSEHVFFIEDQDKNWVEGAHQGDFTVRDIGGTVEGTTVKLLSTERLPGDRVTNIFTGTLSGDGNSISGKVFLGEYLTASFEATRQPKSGDREPISVPEGPPLAT</sequence>
<organism evidence="4 5">
    <name type="scientific">Fodinibius roseus</name>
    <dbReference type="NCBI Taxonomy" id="1194090"/>
    <lineage>
        <taxon>Bacteria</taxon>
        <taxon>Pseudomonadati</taxon>
        <taxon>Balneolota</taxon>
        <taxon>Balneolia</taxon>
        <taxon>Balneolales</taxon>
        <taxon>Balneolaceae</taxon>
        <taxon>Fodinibius</taxon>
    </lineage>
</organism>
<dbReference type="PANTHER" id="PTHR32328:SF0">
    <property type="entry name" value="L-SERYL-TRNA(SEC) SELENIUM TRANSFERASE"/>
    <property type="match status" value="1"/>
</dbReference>
<evidence type="ECO:0000313" key="4">
    <source>
        <dbReference type="EMBL" id="SHF85824.1"/>
    </source>
</evidence>
<gene>
    <name evidence="4" type="ORF">SAMN05443144_11444</name>
</gene>
<dbReference type="PANTHER" id="PTHR32328">
    <property type="entry name" value="L-SERYL-TRNA(SEC) SELENIUM TRANSFERASE"/>
    <property type="match status" value="1"/>
</dbReference>
<protein>
    <submittedName>
        <fullName evidence="4">Seryl-tRNA(Sec) selenium transferase</fullName>
    </submittedName>
</protein>
<evidence type="ECO:0000256" key="2">
    <source>
        <dbReference type="ARBA" id="ARBA00022898"/>
    </source>
</evidence>
<reference evidence="4 5" key="1">
    <citation type="submission" date="2016-11" db="EMBL/GenBank/DDBJ databases">
        <authorList>
            <person name="Jaros S."/>
            <person name="Januszkiewicz K."/>
            <person name="Wedrychowicz H."/>
        </authorList>
    </citation>
    <scope>NUCLEOTIDE SEQUENCE [LARGE SCALE GENOMIC DNA]</scope>
    <source>
        <strain evidence="4 5">DSM 21986</strain>
    </source>
</reference>
<comment type="cofactor">
    <cofactor evidence="1">
        <name>pyridoxal 5'-phosphate</name>
        <dbReference type="ChEBI" id="CHEBI:597326"/>
    </cofactor>
</comment>